<dbReference type="FunFam" id="4.10.1040.10:FF:000001">
    <property type="entry name" value="doublesex- and mab-3-related transcription factor 1"/>
    <property type="match status" value="1"/>
</dbReference>
<feature type="domain" description="DM" evidence="7">
    <location>
        <begin position="13"/>
        <end position="60"/>
    </location>
</feature>
<reference evidence="8" key="2">
    <citation type="submission" date="2020-05" db="UniProtKB">
        <authorList>
            <consortium name="EnsemblMetazoa"/>
        </authorList>
    </citation>
    <scope>IDENTIFICATION</scope>
    <source>
        <strain evidence="8">Ngousso</strain>
    </source>
</reference>
<keyword evidence="2 6" id="KW-0479">Metal-binding</keyword>
<dbReference type="GO" id="GO:0000978">
    <property type="term" value="F:RNA polymerase II cis-regulatory region sequence-specific DNA binding"/>
    <property type="evidence" value="ECO:0007669"/>
    <property type="project" value="TreeGrafter"/>
</dbReference>
<dbReference type="InterPro" id="IPR009060">
    <property type="entry name" value="UBA-like_sf"/>
</dbReference>
<comment type="subcellular location">
    <subcellularLocation>
        <location evidence="6">Nucleus</location>
    </subcellularLocation>
</comment>
<evidence type="ECO:0000313" key="8">
    <source>
        <dbReference type="EnsemblMetazoa" id="ACON001388-PA"/>
    </source>
</evidence>
<accession>A0A6E8V3T7</accession>
<dbReference type="InterPro" id="IPR001275">
    <property type="entry name" value="DM_DNA-bd"/>
</dbReference>
<dbReference type="Pfam" id="PF00751">
    <property type="entry name" value="DM"/>
    <property type="match status" value="1"/>
</dbReference>
<proteinExistence type="inferred from homology"/>
<evidence type="ECO:0000256" key="2">
    <source>
        <dbReference type="ARBA" id="ARBA00022723"/>
    </source>
</evidence>
<sequence length="286" mass="30894">MNGVGSNFRVPKCARCRNHGVISGLRGHKKLCSYRNCRCAKCELILSRQKIMAAQVALKRQQAVEDAIALRLASTETGTQLEALPPGKIYGMTVTEPCPSPSPSSSTASVDVISSTSSDGLGGFETPEDVRLSRPKATGNVTVSQNALDMLAKLFPHRKRSVLELILKRCDSDLLKAIEQCSQTQNISAFKPPTPTAPATTVAAPSTSTTLVCGLTCVFVTELVFSQFLLHFQTQPPISPNGYSPFIAYPKWLLPMSIPVSFSHIAPNLAPRCTLPNCVMCVHHPM</sequence>
<comment type="similarity">
    <text evidence="1">Belongs to the DMRT family.</text>
</comment>
<dbReference type="InterPro" id="IPR005173">
    <property type="entry name" value="DMA"/>
</dbReference>
<dbReference type="Gene3D" id="4.10.1040.10">
    <property type="entry name" value="DM DNA-binding domain"/>
    <property type="match status" value="1"/>
</dbReference>
<dbReference type="GO" id="GO:0046872">
    <property type="term" value="F:metal ion binding"/>
    <property type="evidence" value="ECO:0007669"/>
    <property type="project" value="UniProtKB-KW"/>
</dbReference>
<evidence type="ECO:0000256" key="3">
    <source>
        <dbReference type="ARBA" id="ARBA00022833"/>
    </source>
</evidence>
<dbReference type="SMART" id="SM00301">
    <property type="entry name" value="DM"/>
    <property type="match status" value="1"/>
</dbReference>
<dbReference type="EnsemblMetazoa" id="ACON001388-RA">
    <property type="protein sequence ID" value="ACON001388-PA"/>
    <property type="gene ID" value="ACON001388"/>
</dbReference>
<dbReference type="GO" id="GO:0000981">
    <property type="term" value="F:DNA-binding transcription factor activity, RNA polymerase II-specific"/>
    <property type="evidence" value="ECO:0007669"/>
    <property type="project" value="TreeGrafter"/>
</dbReference>
<dbReference type="Pfam" id="PF03474">
    <property type="entry name" value="DMA"/>
    <property type="match status" value="1"/>
</dbReference>
<dbReference type="InterPro" id="IPR026607">
    <property type="entry name" value="DMRT"/>
</dbReference>
<dbReference type="SUPFAM" id="SSF82927">
    <property type="entry name" value="Cysteine-rich DNA binding domain, (DM domain)"/>
    <property type="match status" value="1"/>
</dbReference>
<keyword evidence="3 6" id="KW-0862">Zinc</keyword>
<evidence type="ECO:0000259" key="7">
    <source>
        <dbReference type="PROSITE" id="PS50809"/>
    </source>
</evidence>
<evidence type="ECO:0000256" key="6">
    <source>
        <dbReference type="PROSITE-ProRule" id="PRU00070"/>
    </source>
</evidence>
<feature type="DNA-binding region" description="DM" evidence="6">
    <location>
        <begin position="13"/>
        <end position="60"/>
    </location>
</feature>
<dbReference type="PROSITE" id="PS40000">
    <property type="entry name" value="DM_1"/>
    <property type="match status" value="1"/>
</dbReference>
<evidence type="ECO:0000256" key="1">
    <source>
        <dbReference type="ARBA" id="ARBA00006834"/>
    </source>
</evidence>
<dbReference type="PANTHER" id="PTHR12322:SF121">
    <property type="entry name" value="DOUBLESEX-MAB RELATED 93B"/>
    <property type="match status" value="1"/>
</dbReference>
<keyword evidence="4 6" id="KW-0238">DNA-binding</keyword>
<dbReference type="VEuPathDB" id="VectorBase:ACON001388"/>
<dbReference type="Proteomes" id="UP001105220">
    <property type="component" value="Unplaced"/>
</dbReference>
<reference key="1">
    <citation type="journal article" date="2019" name="Genes (Basel)">
        <title>A High-Quality De novo Genome Assembly from a Single Mosquito Using PacBio Sequencing.</title>
        <authorList>
            <person name="Kingan S.B."/>
            <person name="Heaton H."/>
            <person name="Cudini J."/>
            <person name="Lambert C.C."/>
            <person name="Baybayan P."/>
            <person name="Galvin B.D."/>
            <person name="Durbin R."/>
            <person name="Korlach J."/>
            <person name="Lawniczak M.K.N."/>
        </authorList>
    </citation>
    <scope>NUCLEOTIDE SEQUENCE [LARGE SCALE GENOMIC DNA]</scope>
    <source>
        <strain>Mali-NIH</strain>
    </source>
</reference>
<dbReference type="PANTHER" id="PTHR12322">
    <property type="entry name" value="DOUBLESEX AND MAB-3 RELATED TRANSCRIPTION FACTOR DMRT"/>
    <property type="match status" value="1"/>
</dbReference>
<dbReference type="VEuPathDB" id="VectorBase:ACMO_005794"/>
<dbReference type="PROSITE" id="PS50809">
    <property type="entry name" value="DM_2"/>
    <property type="match status" value="1"/>
</dbReference>
<keyword evidence="5 6" id="KW-0539">Nucleus</keyword>
<dbReference type="SUPFAM" id="SSF46934">
    <property type="entry name" value="UBA-like"/>
    <property type="match status" value="1"/>
</dbReference>
<dbReference type="InterPro" id="IPR036407">
    <property type="entry name" value="DM_DNA-bd_sf"/>
</dbReference>
<name>A0A6E8V3T7_ANOCL</name>
<dbReference type="GO" id="GO:0005634">
    <property type="term" value="C:nucleus"/>
    <property type="evidence" value="ECO:0007669"/>
    <property type="project" value="UniProtKB-SubCell"/>
</dbReference>
<dbReference type="GO" id="GO:0007548">
    <property type="term" value="P:sex differentiation"/>
    <property type="evidence" value="ECO:0007669"/>
    <property type="project" value="TreeGrafter"/>
</dbReference>
<protein>
    <submittedName>
        <fullName evidence="8">DM domain-containing protein</fullName>
    </submittedName>
</protein>
<evidence type="ECO:0000256" key="5">
    <source>
        <dbReference type="ARBA" id="ARBA00023242"/>
    </source>
</evidence>
<evidence type="ECO:0000256" key="4">
    <source>
        <dbReference type="ARBA" id="ARBA00023125"/>
    </source>
</evidence>
<dbReference type="CDD" id="cd14370">
    <property type="entry name" value="CUE_DMA"/>
    <property type="match status" value="1"/>
</dbReference>
<dbReference type="VEuPathDB" id="VectorBase:ACON2_037086"/>
<organism evidence="8 9">
    <name type="scientific">Anopheles coluzzii</name>
    <name type="common">African malaria mosquito</name>
    <dbReference type="NCBI Taxonomy" id="1518534"/>
    <lineage>
        <taxon>Eukaryota</taxon>
        <taxon>Metazoa</taxon>
        <taxon>Ecdysozoa</taxon>
        <taxon>Arthropoda</taxon>
        <taxon>Hexapoda</taxon>
        <taxon>Insecta</taxon>
        <taxon>Pterygota</taxon>
        <taxon>Neoptera</taxon>
        <taxon>Endopterygota</taxon>
        <taxon>Diptera</taxon>
        <taxon>Nematocera</taxon>
        <taxon>Culicoidea</taxon>
        <taxon>Culicidae</taxon>
        <taxon>Anophelinae</taxon>
        <taxon>Anopheles</taxon>
    </lineage>
</organism>
<evidence type="ECO:0000313" key="9">
    <source>
        <dbReference type="Proteomes" id="UP001105220"/>
    </source>
</evidence>
<keyword evidence="9" id="KW-1185">Reference proteome</keyword>
<dbReference type="AlphaFoldDB" id="A0A6E8V3T7"/>